<dbReference type="AlphaFoldDB" id="A0ABD5SMF0"/>
<accession>A0ABD5SMF0</accession>
<evidence type="ECO:0000313" key="3">
    <source>
        <dbReference type="Proteomes" id="UP001596383"/>
    </source>
</evidence>
<protein>
    <submittedName>
        <fullName evidence="2">Cupin domain-containing protein</fullName>
    </submittedName>
</protein>
<dbReference type="InterPro" id="IPR011051">
    <property type="entry name" value="RmlC_Cupin_sf"/>
</dbReference>
<comment type="caution">
    <text evidence="2">The sequence shown here is derived from an EMBL/GenBank/DDBJ whole genome shotgun (WGS) entry which is preliminary data.</text>
</comment>
<dbReference type="Gene3D" id="2.60.120.10">
    <property type="entry name" value="Jelly Rolls"/>
    <property type="match status" value="1"/>
</dbReference>
<dbReference type="RefSeq" id="WP_273739181.1">
    <property type="nucleotide sequence ID" value="NZ_JAQIVI010000221.1"/>
</dbReference>
<proteinExistence type="predicted"/>
<name>A0ABD5SMF0_9EURY</name>
<gene>
    <name evidence="2" type="ORF">ACFQE6_14745</name>
</gene>
<organism evidence="2 3">
    <name type="scientific">Natrinema soli</name>
    <dbReference type="NCBI Taxonomy" id="1930624"/>
    <lineage>
        <taxon>Archaea</taxon>
        <taxon>Methanobacteriati</taxon>
        <taxon>Methanobacteriota</taxon>
        <taxon>Stenosarchaea group</taxon>
        <taxon>Halobacteria</taxon>
        <taxon>Halobacteriales</taxon>
        <taxon>Natrialbaceae</taxon>
        <taxon>Natrinema</taxon>
    </lineage>
</organism>
<keyword evidence="3" id="KW-1185">Reference proteome</keyword>
<dbReference type="Proteomes" id="UP001596383">
    <property type="component" value="Unassembled WGS sequence"/>
</dbReference>
<sequence length="101" mass="10924">MAEVVSIGDLEGTPHANVFPNAEPKTIRLTLDAGEAVAAHDHPDREIVLYLIEGAIELALDDEEYDLSAGDIVRFDGRREVSPRAIESSVALIVLAERSSN</sequence>
<evidence type="ECO:0000259" key="1">
    <source>
        <dbReference type="Pfam" id="PF07883"/>
    </source>
</evidence>
<evidence type="ECO:0000313" key="2">
    <source>
        <dbReference type="EMBL" id="MFC6766202.1"/>
    </source>
</evidence>
<dbReference type="InterPro" id="IPR013096">
    <property type="entry name" value="Cupin_2"/>
</dbReference>
<dbReference type="Pfam" id="PF07883">
    <property type="entry name" value="Cupin_2"/>
    <property type="match status" value="1"/>
</dbReference>
<reference evidence="2 3" key="1">
    <citation type="journal article" date="2019" name="Int. J. Syst. Evol. Microbiol.">
        <title>The Global Catalogue of Microorganisms (GCM) 10K type strain sequencing project: providing services to taxonomists for standard genome sequencing and annotation.</title>
        <authorList>
            <consortium name="The Broad Institute Genomics Platform"/>
            <consortium name="The Broad Institute Genome Sequencing Center for Infectious Disease"/>
            <person name="Wu L."/>
            <person name="Ma J."/>
        </authorList>
    </citation>
    <scope>NUCLEOTIDE SEQUENCE [LARGE SCALE GENOMIC DNA]</scope>
    <source>
        <strain evidence="2 3">LMG 29247</strain>
    </source>
</reference>
<feature type="domain" description="Cupin type-2" evidence="1">
    <location>
        <begin position="29"/>
        <end position="81"/>
    </location>
</feature>
<dbReference type="SUPFAM" id="SSF51182">
    <property type="entry name" value="RmlC-like cupins"/>
    <property type="match status" value="1"/>
</dbReference>
<dbReference type="EMBL" id="JBHSWV010000221">
    <property type="protein sequence ID" value="MFC6766202.1"/>
    <property type="molecule type" value="Genomic_DNA"/>
</dbReference>
<dbReference type="InterPro" id="IPR014710">
    <property type="entry name" value="RmlC-like_jellyroll"/>
</dbReference>